<organism evidence="2 3">
    <name type="scientific">Cyclostephanos tholiformis</name>
    <dbReference type="NCBI Taxonomy" id="382380"/>
    <lineage>
        <taxon>Eukaryota</taxon>
        <taxon>Sar</taxon>
        <taxon>Stramenopiles</taxon>
        <taxon>Ochrophyta</taxon>
        <taxon>Bacillariophyta</taxon>
        <taxon>Coscinodiscophyceae</taxon>
        <taxon>Thalassiosirophycidae</taxon>
        <taxon>Stephanodiscales</taxon>
        <taxon>Stephanodiscaceae</taxon>
        <taxon>Cyclostephanos</taxon>
    </lineage>
</organism>
<name>A0ABD3R383_9STRA</name>
<gene>
    <name evidence="2" type="ORF">ACHAXA_008910</name>
</gene>
<dbReference type="Gene3D" id="2.60.120.260">
    <property type="entry name" value="Galactose-binding domain-like"/>
    <property type="match status" value="1"/>
</dbReference>
<comment type="caution">
    <text evidence="2">The sequence shown here is derived from an EMBL/GenBank/DDBJ whole genome shotgun (WGS) entry which is preliminary data.</text>
</comment>
<proteinExistence type="predicted"/>
<dbReference type="Proteomes" id="UP001530377">
    <property type="component" value="Unassembled WGS sequence"/>
</dbReference>
<dbReference type="EMBL" id="JALLPB020000663">
    <property type="protein sequence ID" value="KAL3807198.1"/>
    <property type="molecule type" value="Genomic_DNA"/>
</dbReference>
<protein>
    <recommendedName>
        <fullName evidence="4">F5/8 type C domain-containing protein</fullName>
    </recommendedName>
</protein>
<sequence>MSTASSTWKYDTRRFGPQNALDSETDDAWNSASSEESNPLAYFEVNFHRPVLVRELRVQFQGGFVGMDCIVYKKRQQQQPQKTDESDDKSNNNNDEEWEELDELFLDPIDSTDIQTFYSEEVTIDPCTALRIEFGKSTDFYGRIIIYSLEVWGLEMPK</sequence>
<feature type="region of interest" description="Disordered" evidence="1">
    <location>
        <begin position="75"/>
        <end position="97"/>
    </location>
</feature>
<accession>A0ABD3R383</accession>
<evidence type="ECO:0008006" key="4">
    <source>
        <dbReference type="Google" id="ProtNLM"/>
    </source>
</evidence>
<evidence type="ECO:0000313" key="3">
    <source>
        <dbReference type="Proteomes" id="UP001530377"/>
    </source>
</evidence>
<feature type="region of interest" description="Disordered" evidence="1">
    <location>
        <begin position="14"/>
        <end position="33"/>
    </location>
</feature>
<evidence type="ECO:0000256" key="1">
    <source>
        <dbReference type="SAM" id="MobiDB-lite"/>
    </source>
</evidence>
<keyword evidence="3" id="KW-1185">Reference proteome</keyword>
<dbReference type="InterPro" id="IPR008979">
    <property type="entry name" value="Galactose-bd-like_sf"/>
</dbReference>
<evidence type="ECO:0000313" key="2">
    <source>
        <dbReference type="EMBL" id="KAL3807198.1"/>
    </source>
</evidence>
<dbReference type="SUPFAM" id="SSF49785">
    <property type="entry name" value="Galactose-binding domain-like"/>
    <property type="match status" value="1"/>
</dbReference>
<reference evidence="2 3" key="1">
    <citation type="submission" date="2024-10" db="EMBL/GenBank/DDBJ databases">
        <title>Updated reference genomes for cyclostephanoid diatoms.</title>
        <authorList>
            <person name="Roberts W.R."/>
            <person name="Alverson A.J."/>
        </authorList>
    </citation>
    <scope>NUCLEOTIDE SEQUENCE [LARGE SCALE GENOMIC DNA]</scope>
    <source>
        <strain evidence="2 3">AJA228-03</strain>
    </source>
</reference>
<dbReference type="AlphaFoldDB" id="A0ABD3R383"/>